<dbReference type="PANTHER" id="PTHR31375">
    <property type="match status" value="1"/>
</dbReference>
<dbReference type="Proteomes" id="UP000516314">
    <property type="component" value="Chromosome 5"/>
</dbReference>
<dbReference type="AlphaFoldDB" id="A0A7G2F848"/>
<dbReference type="Gene3D" id="2.160.20.10">
    <property type="entry name" value="Single-stranded right-handed beta-helix, Pectin lyase-like"/>
    <property type="match status" value="1"/>
</dbReference>
<proteinExistence type="inferred from homology"/>
<evidence type="ECO:0000256" key="1">
    <source>
        <dbReference type="ARBA" id="ARBA00004191"/>
    </source>
</evidence>
<evidence type="ECO:0000313" key="12">
    <source>
        <dbReference type="Proteomes" id="UP000516314"/>
    </source>
</evidence>
<dbReference type="InterPro" id="IPR011050">
    <property type="entry name" value="Pectin_lyase_fold/virulence"/>
</dbReference>
<organism evidence="11 12">
    <name type="scientific">Arabidopsis thaliana</name>
    <name type="common">Mouse-ear cress</name>
    <dbReference type="NCBI Taxonomy" id="3702"/>
    <lineage>
        <taxon>Eukaryota</taxon>
        <taxon>Viridiplantae</taxon>
        <taxon>Streptophyta</taxon>
        <taxon>Embryophyta</taxon>
        <taxon>Tracheophyta</taxon>
        <taxon>Spermatophyta</taxon>
        <taxon>Magnoliopsida</taxon>
        <taxon>eudicotyledons</taxon>
        <taxon>Gunneridae</taxon>
        <taxon>Pentapetalae</taxon>
        <taxon>rosids</taxon>
        <taxon>malvids</taxon>
        <taxon>Brassicales</taxon>
        <taxon>Brassicaceae</taxon>
        <taxon>Camelineae</taxon>
        <taxon>Arabidopsis</taxon>
    </lineage>
</organism>
<protein>
    <submittedName>
        <fullName evidence="11">(thale cress) hypothetical protein</fullName>
    </submittedName>
</protein>
<evidence type="ECO:0000256" key="3">
    <source>
        <dbReference type="ARBA" id="ARBA00022512"/>
    </source>
</evidence>
<keyword evidence="4" id="KW-0964">Secreted</keyword>
<evidence type="ECO:0000256" key="10">
    <source>
        <dbReference type="SAM" id="SignalP"/>
    </source>
</evidence>
<dbReference type="Pfam" id="PF00295">
    <property type="entry name" value="Glyco_hydro_28"/>
    <property type="match status" value="2"/>
</dbReference>
<evidence type="ECO:0000256" key="2">
    <source>
        <dbReference type="ARBA" id="ARBA00008834"/>
    </source>
</evidence>
<name>A0A7G2F848_ARATH</name>
<sequence>MKSSLFFVLLFLFQINKLCFCLEEESLKVKNGVGSNGFISVTSFGAIGDGKTDDTKAFLKAWEAVCKGGHNRKILVPQGKTFMLKPLTFIGPCKSSTISLSVYIYIYLSLSLVSNYIGKSSPNIRGNLVAPGYTWYAGRYPTWISFDSINGLVVTGGGTIDGRGSLWWGNVNNRPCAMHFNNCNGLRISNLRHLNSPRNHVGLSCSQNIEVTGLRMTAPGDSPNTDGIDISNCIGVHIHDSVIATGDDCIAINSGSSYINITGISCGPGHGISVGSLGVTGDFETVEEVRVKNCTFTKTQNGVRIKTYQNGSGYARKISFEDINMVASENPIIIDQTYHNGGTNGGISKSSSSYQNCHLTAKERTPSGNGKGVKVSDVRYARIRGSSASDQDITLNCDADLGCSDIVMDNVNMVPATFGHKVFASCKNAHGSLFGSKVDCLKKN</sequence>
<dbReference type="PROSITE" id="PS00502">
    <property type="entry name" value="POLYGALACTURONASE"/>
    <property type="match status" value="1"/>
</dbReference>
<evidence type="ECO:0000256" key="7">
    <source>
        <dbReference type="ARBA" id="ARBA00023316"/>
    </source>
</evidence>
<dbReference type="InterPro" id="IPR006626">
    <property type="entry name" value="PbH1"/>
</dbReference>
<dbReference type="SMART" id="SM00710">
    <property type="entry name" value="PbH1"/>
    <property type="match status" value="4"/>
</dbReference>
<evidence type="ECO:0000313" key="11">
    <source>
        <dbReference type="EMBL" id="CAD5331930.1"/>
    </source>
</evidence>
<dbReference type="GO" id="GO:0071555">
    <property type="term" value="P:cell wall organization"/>
    <property type="evidence" value="ECO:0007669"/>
    <property type="project" value="UniProtKB-KW"/>
</dbReference>
<dbReference type="SUPFAM" id="SSF51126">
    <property type="entry name" value="Pectin lyase-like"/>
    <property type="match status" value="1"/>
</dbReference>
<dbReference type="EMBL" id="LR881470">
    <property type="protein sequence ID" value="CAD5331930.1"/>
    <property type="molecule type" value="Genomic_DNA"/>
</dbReference>
<comment type="subcellular location">
    <subcellularLocation>
        <location evidence="1">Secreted</location>
        <location evidence="1">Cell wall</location>
    </subcellularLocation>
</comment>
<keyword evidence="7" id="KW-0961">Cell wall biogenesis/degradation</keyword>
<evidence type="ECO:0000256" key="4">
    <source>
        <dbReference type="ARBA" id="ARBA00022525"/>
    </source>
</evidence>
<evidence type="ECO:0000256" key="6">
    <source>
        <dbReference type="ARBA" id="ARBA00023295"/>
    </source>
</evidence>
<dbReference type="InterPro" id="IPR000743">
    <property type="entry name" value="Glyco_hydro_28"/>
</dbReference>
<keyword evidence="6 9" id="KW-0326">Glycosidase</keyword>
<feature type="signal peptide" evidence="10">
    <location>
        <begin position="1"/>
        <end position="21"/>
    </location>
</feature>
<dbReference type="GO" id="GO:0005975">
    <property type="term" value="P:carbohydrate metabolic process"/>
    <property type="evidence" value="ECO:0007669"/>
    <property type="project" value="InterPro"/>
</dbReference>
<dbReference type="InterPro" id="IPR012334">
    <property type="entry name" value="Pectin_lyas_fold"/>
</dbReference>
<reference evidence="11 12" key="1">
    <citation type="submission" date="2020-09" db="EMBL/GenBank/DDBJ databases">
        <authorList>
            <person name="Ashkenazy H."/>
        </authorList>
    </citation>
    <scope>NUCLEOTIDE SEQUENCE [LARGE SCALE GENOMIC DNA]</scope>
    <source>
        <strain evidence="12">cv. Cdm-0</strain>
    </source>
</reference>
<accession>A0A7G2F848</accession>
<evidence type="ECO:0000256" key="9">
    <source>
        <dbReference type="RuleBase" id="RU361169"/>
    </source>
</evidence>
<gene>
    <name evidence="11" type="ORF">AT9943_LOCUS19370</name>
</gene>
<dbReference type="GO" id="GO:0004650">
    <property type="term" value="F:polygalacturonase activity"/>
    <property type="evidence" value="ECO:0007669"/>
    <property type="project" value="InterPro"/>
</dbReference>
<comment type="similarity">
    <text evidence="2 9">Belongs to the glycosyl hydrolase 28 family.</text>
</comment>
<keyword evidence="5 9" id="KW-0378">Hydrolase</keyword>
<keyword evidence="3" id="KW-0134">Cell wall</keyword>
<feature type="chain" id="PRO_5028810758" evidence="10">
    <location>
        <begin position="22"/>
        <end position="444"/>
    </location>
</feature>
<evidence type="ECO:0000256" key="8">
    <source>
        <dbReference type="PROSITE-ProRule" id="PRU10052"/>
    </source>
</evidence>
<keyword evidence="10" id="KW-0732">Signal</keyword>
<evidence type="ECO:0000256" key="5">
    <source>
        <dbReference type="ARBA" id="ARBA00022801"/>
    </source>
</evidence>
<dbReference type="FunFam" id="2.160.20.10:FF:000056">
    <property type="entry name" value="Pectin lyase-like superfamily protein"/>
    <property type="match status" value="1"/>
</dbReference>
<feature type="active site" evidence="8">
    <location>
        <position position="270"/>
    </location>
</feature>